<dbReference type="InterPro" id="IPR002575">
    <property type="entry name" value="Aminoglycoside_PTrfase"/>
</dbReference>
<evidence type="ECO:0000313" key="3">
    <source>
        <dbReference type="Proteomes" id="UP000346198"/>
    </source>
</evidence>
<keyword evidence="3" id="KW-1185">Reference proteome</keyword>
<dbReference type="PANTHER" id="PTHR11012">
    <property type="entry name" value="PROTEIN KINASE-LIKE DOMAIN-CONTAINING"/>
    <property type="match status" value="1"/>
</dbReference>
<organism evidence="2 3">
    <name type="scientific">Pontiella sulfatireligans</name>
    <dbReference type="NCBI Taxonomy" id="2750658"/>
    <lineage>
        <taxon>Bacteria</taxon>
        <taxon>Pseudomonadati</taxon>
        <taxon>Kiritimatiellota</taxon>
        <taxon>Kiritimatiellia</taxon>
        <taxon>Kiritimatiellales</taxon>
        <taxon>Pontiellaceae</taxon>
        <taxon>Pontiella</taxon>
    </lineage>
</organism>
<dbReference type="EMBL" id="CAAHFH010000002">
    <property type="protein sequence ID" value="VGO22294.1"/>
    <property type="molecule type" value="Genomic_DNA"/>
</dbReference>
<gene>
    <name evidence="2" type="ORF">SCARR_04376</name>
</gene>
<dbReference type="SUPFAM" id="SSF56112">
    <property type="entry name" value="Protein kinase-like (PK-like)"/>
    <property type="match status" value="1"/>
</dbReference>
<dbReference type="InterPro" id="IPR015897">
    <property type="entry name" value="CHK_kinase-like"/>
</dbReference>
<protein>
    <recommendedName>
        <fullName evidence="1">CHK kinase-like domain-containing protein</fullName>
    </recommendedName>
</protein>
<evidence type="ECO:0000313" key="2">
    <source>
        <dbReference type="EMBL" id="VGO22294.1"/>
    </source>
</evidence>
<dbReference type="PANTHER" id="PTHR11012:SF30">
    <property type="entry name" value="PROTEIN KINASE-LIKE DOMAIN-CONTAINING"/>
    <property type="match status" value="1"/>
</dbReference>
<proteinExistence type="predicted"/>
<sequence>MNQHFQDITLNATGADRLIESEVIQSLWSGYGKIVRCRLEGSELDSVVVKHVHWPDSNHHPRGWNTSRSHERKVKSYQVETAFYEEYASRCDDSCRVPKCFALETHGDEVFMVMEDLDAAGYDGRRNRVTDAEIKACLSWLAGFHAAFMGTAPDGLWETGTYWHLETRPDELAELDDPALKATAGAIDQKLSDSPFQTFVHGDAKLANFCFSSDARVAAVDFQYVGGGCGMKDVAYFLGSCLCEDECERQEQKLLDYYFQSLETALKENGKAVDFPALEADWRALYPVAWTDFFRFLQGWSPGHWKIHRYSERLVRKVLEQIKLGSE</sequence>
<reference evidence="2 3" key="1">
    <citation type="submission" date="2019-04" db="EMBL/GenBank/DDBJ databases">
        <authorList>
            <person name="Van Vliet M D."/>
        </authorList>
    </citation>
    <scope>NUCLEOTIDE SEQUENCE [LARGE SCALE GENOMIC DNA]</scope>
    <source>
        <strain evidence="2 3">F21</strain>
    </source>
</reference>
<accession>A0A6C2USR2</accession>
<dbReference type="SMART" id="SM00587">
    <property type="entry name" value="CHK"/>
    <property type="match status" value="1"/>
</dbReference>
<evidence type="ECO:0000259" key="1">
    <source>
        <dbReference type="SMART" id="SM00587"/>
    </source>
</evidence>
<feature type="domain" description="CHK kinase-like" evidence="1">
    <location>
        <begin position="112"/>
        <end position="268"/>
    </location>
</feature>
<dbReference type="Gene3D" id="3.90.1200.10">
    <property type="match status" value="1"/>
</dbReference>
<dbReference type="RefSeq" id="WP_136063683.1">
    <property type="nucleotide sequence ID" value="NZ_CAAHFH010000002.1"/>
</dbReference>
<dbReference type="AlphaFoldDB" id="A0A6C2USR2"/>
<dbReference type="Proteomes" id="UP000346198">
    <property type="component" value="Unassembled WGS sequence"/>
</dbReference>
<dbReference type="Pfam" id="PF01636">
    <property type="entry name" value="APH"/>
    <property type="match status" value="1"/>
</dbReference>
<dbReference type="InterPro" id="IPR011009">
    <property type="entry name" value="Kinase-like_dom_sf"/>
</dbReference>
<name>A0A6C2USR2_9BACT</name>